<dbReference type="STRING" id="32264.T1KXE3"/>
<reference evidence="2" key="2">
    <citation type="submission" date="2015-06" db="UniProtKB">
        <authorList>
            <consortium name="EnsemblMetazoa"/>
        </authorList>
    </citation>
    <scope>IDENTIFICATION</scope>
</reference>
<dbReference type="HOGENOM" id="CLU_1770445_0_0_1"/>
<dbReference type="InterPro" id="IPR013320">
    <property type="entry name" value="ConA-like_dom_sf"/>
</dbReference>
<evidence type="ECO:0008006" key="4">
    <source>
        <dbReference type="Google" id="ProtNLM"/>
    </source>
</evidence>
<dbReference type="Gene3D" id="2.60.120.200">
    <property type="match status" value="1"/>
</dbReference>
<feature type="transmembrane region" description="Helical" evidence="1">
    <location>
        <begin position="6"/>
        <end position="25"/>
    </location>
</feature>
<dbReference type="Proteomes" id="UP000015104">
    <property type="component" value="Unassembled WGS sequence"/>
</dbReference>
<keyword evidence="1" id="KW-0472">Membrane</keyword>
<evidence type="ECO:0000313" key="3">
    <source>
        <dbReference type="Proteomes" id="UP000015104"/>
    </source>
</evidence>
<evidence type="ECO:0000256" key="1">
    <source>
        <dbReference type="SAM" id="Phobius"/>
    </source>
</evidence>
<dbReference type="AlphaFoldDB" id="T1KXE3"/>
<dbReference type="EnsemblMetazoa" id="tetur25g02080.1">
    <property type="protein sequence ID" value="tetur25g02080.1"/>
    <property type="gene ID" value="tetur25g02080"/>
</dbReference>
<name>T1KXE3_TETUR</name>
<sequence>MGKLTAFVINYLAILMAVISIRFIFINGEFSQLFCDFETDLCSWRHEVAYTNGLKWSLSDPDTCAYGDAHCPYSNDRYLYTTSRVLTTNGSFVRIGHYPLAAQLTGKCTLSLKYIAFGIGFAKLVISIRMVGDRDPEPILLCFYTSH</sequence>
<protein>
    <recommendedName>
        <fullName evidence="4">MAM domain-containing protein</fullName>
    </recommendedName>
</protein>
<reference evidence="3" key="1">
    <citation type="submission" date="2011-08" db="EMBL/GenBank/DDBJ databases">
        <authorList>
            <person name="Rombauts S."/>
        </authorList>
    </citation>
    <scope>NUCLEOTIDE SEQUENCE</scope>
    <source>
        <strain evidence="3">London</strain>
    </source>
</reference>
<evidence type="ECO:0000313" key="2">
    <source>
        <dbReference type="EnsemblMetazoa" id="tetur25g02080.1"/>
    </source>
</evidence>
<proteinExistence type="predicted"/>
<keyword evidence="3" id="KW-1185">Reference proteome</keyword>
<accession>T1KXE3</accession>
<organism evidence="2 3">
    <name type="scientific">Tetranychus urticae</name>
    <name type="common">Two-spotted spider mite</name>
    <dbReference type="NCBI Taxonomy" id="32264"/>
    <lineage>
        <taxon>Eukaryota</taxon>
        <taxon>Metazoa</taxon>
        <taxon>Ecdysozoa</taxon>
        <taxon>Arthropoda</taxon>
        <taxon>Chelicerata</taxon>
        <taxon>Arachnida</taxon>
        <taxon>Acari</taxon>
        <taxon>Acariformes</taxon>
        <taxon>Trombidiformes</taxon>
        <taxon>Prostigmata</taxon>
        <taxon>Eleutherengona</taxon>
        <taxon>Raphignathae</taxon>
        <taxon>Tetranychoidea</taxon>
        <taxon>Tetranychidae</taxon>
        <taxon>Tetranychus</taxon>
    </lineage>
</organism>
<dbReference type="SUPFAM" id="SSF49899">
    <property type="entry name" value="Concanavalin A-like lectins/glucanases"/>
    <property type="match status" value="1"/>
</dbReference>
<dbReference type="EMBL" id="CAEY01000676">
    <property type="status" value="NOT_ANNOTATED_CDS"/>
    <property type="molecule type" value="Genomic_DNA"/>
</dbReference>
<keyword evidence="1" id="KW-0812">Transmembrane</keyword>
<keyword evidence="1" id="KW-1133">Transmembrane helix</keyword>